<dbReference type="Proteomes" id="UP001153620">
    <property type="component" value="Chromosome 1"/>
</dbReference>
<evidence type="ECO:0000256" key="1">
    <source>
        <dbReference type="ARBA" id="ARBA00003343"/>
    </source>
</evidence>
<keyword evidence="5" id="KW-0520">NAD</keyword>
<comment type="similarity">
    <text evidence="2">Belongs to the KptA/TPT1 family.</text>
</comment>
<comment type="function">
    <text evidence="1">Catalyzes the last step of tRNA splicing, the transfer of the splice junction 2'-phosphate from ligated tRNA to NAD to produce ADP-ribose 1''-2'' cyclic phosphate.</text>
</comment>
<dbReference type="PANTHER" id="PTHR12684:SF2">
    <property type="entry name" value="TRNA 2'-PHOSPHOTRANSFERASE 1"/>
    <property type="match status" value="1"/>
</dbReference>
<keyword evidence="4" id="KW-0808">Transferase</keyword>
<reference evidence="7" key="1">
    <citation type="submission" date="2022-01" db="EMBL/GenBank/DDBJ databases">
        <authorList>
            <person name="King R."/>
        </authorList>
    </citation>
    <scope>NUCLEOTIDE SEQUENCE</scope>
</reference>
<evidence type="ECO:0000256" key="3">
    <source>
        <dbReference type="ARBA" id="ARBA00012007"/>
    </source>
</evidence>
<dbReference type="InterPro" id="IPR002745">
    <property type="entry name" value="Ptrans_KptA/Tpt1"/>
</dbReference>
<organism evidence="7 8">
    <name type="scientific">Chironomus riparius</name>
    <dbReference type="NCBI Taxonomy" id="315576"/>
    <lineage>
        <taxon>Eukaryota</taxon>
        <taxon>Metazoa</taxon>
        <taxon>Ecdysozoa</taxon>
        <taxon>Arthropoda</taxon>
        <taxon>Hexapoda</taxon>
        <taxon>Insecta</taxon>
        <taxon>Pterygota</taxon>
        <taxon>Neoptera</taxon>
        <taxon>Endopterygota</taxon>
        <taxon>Diptera</taxon>
        <taxon>Nematocera</taxon>
        <taxon>Chironomoidea</taxon>
        <taxon>Chironomidae</taxon>
        <taxon>Chironominae</taxon>
        <taxon>Chironomus</taxon>
    </lineage>
</organism>
<dbReference type="InterPro" id="IPR042080">
    <property type="entry name" value="RNA_2'-PTrans_N"/>
</dbReference>
<evidence type="ECO:0000313" key="7">
    <source>
        <dbReference type="EMBL" id="CAG9797283.1"/>
    </source>
</evidence>
<dbReference type="Pfam" id="PF01885">
    <property type="entry name" value="PTS_2-RNA"/>
    <property type="match status" value="1"/>
</dbReference>
<evidence type="ECO:0000256" key="2">
    <source>
        <dbReference type="ARBA" id="ARBA00009836"/>
    </source>
</evidence>
<dbReference type="GO" id="GO:0000215">
    <property type="term" value="F:tRNA 2'-phosphotransferase activity"/>
    <property type="evidence" value="ECO:0007669"/>
    <property type="project" value="UniProtKB-EC"/>
</dbReference>
<proteinExistence type="inferred from homology"/>
<dbReference type="Gene3D" id="3.20.170.30">
    <property type="match status" value="1"/>
</dbReference>
<evidence type="ECO:0000256" key="6">
    <source>
        <dbReference type="ARBA" id="ARBA00047949"/>
    </source>
</evidence>
<evidence type="ECO:0000313" key="8">
    <source>
        <dbReference type="Proteomes" id="UP001153620"/>
    </source>
</evidence>
<evidence type="ECO:0000256" key="4">
    <source>
        <dbReference type="ARBA" id="ARBA00022679"/>
    </source>
</evidence>
<dbReference type="AlphaFoldDB" id="A0A9N9RIE4"/>
<keyword evidence="8" id="KW-1185">Reference proteome</keyword>
<comment type="catalytic activity">
    <reaction evidence="6">
        <text>2'-phospho-[ligated tRNA] + NAD(+) = mature tRNA + ADP-alpha-D-ribose 1'',2''-cyclic phosphate + nicotinamide</text>
        <dbReference type="Rhea" id="RHEA:23324"/>
        <dbReference type="Rhea" id="RHEA-COMP:11106"/>
        <dbReference type="Rhea" id="RHEA-COMP:11107"/>
        <dbReference type="ChEBI" id="CHEBI:17154"/>
        <dbReference type="ChEBI" id="CHEBI:57540"/>
        <dbReference type="ChEBI" id="CHEBI:76596"/>
        <dbReference type="ChEBI" id="CHEBI:82883"/>
        <dbReference type="ChEBI" id="CHEBI:85027"/>
        <dbReference type="EC" id="2.7.1.160"/>
    </reaction>
</comment>
<accession>A0A9N9RIE4</accession>
<protein>
    <recommendedName>
        <fullName evidence="3">2'-phosphotransferase</fullName>
        <ecNumber evidence="3">2.7.1.160</ecNumber>
    </recommendedName>
</protein>
<dbReference type="GO" id="GO:0006388">
    <property type="term" value="P:tRNA splicing, via endonucleolytic cleavage and ligation"/>
    <property type="evidence" value="ECO:0007669"/>
    <property type="project" value="TreeGrafter"/>
</dbReference>
<evidence type="ECO:0000256" key="5">
    <source>
        <dbReference type="ARBA" id="ARBA00023027"/>
    </source>
</evidence>
<dbReference type="PANTHER" id="PTHR12684">
    <property type="entry name" value="PUTATIVE PHOSPHOTRANSFERASE"/>
    <property type="match status" value="1"/>
</dbReference>
<dbReference type="EC" id="2.7.1.160" evidence="3"/>
<reference evidence="7" key="2">
    <citation type="submission" date="2022-10" db="EMBL/GenBank/DDBJ databases">
        <authorList>
            <consortium name="ENA_rothamsted_submissions"/>
            <consortium name="culmorum"/>
            <person name="King R."/>
        </authorList>
    </citation>
    <scope>NUCLEOTIDE SEQUENCE</scope>
</reference>
<dbReference type="EMBL" id="OU895877">
    <property type="protein sequence ID" value="CAG9797283.1"/>
    <property type="molecule type" value="Genomic_DNA"/>
</dbReference>
<dbReference type="SUPFAM" id="SSF56399">
    <property type="entry name" value="ADP-ribosylation"/>
    <property type="match status" value="1"/>
</dbReference>
<name>A0A9N9RIE4_9DIPT</name>
<sequence>MDIRVSKYLSYLLRHGAEKSNLDINSTGFVSVNQIISLPQSRNYKLDEETIKKIVDTNDKKRFELSRSENGELLIRACQGHSIRNLDETQMMMEIIDANEYPIIVHGTYEKNWDKIKTEGLKTMNRNHVHFAIGYPQDKQVISGMRKSCELFIEIDMHKAIQDGIKFYLSTNKVVLSSGINNIISPKYFKVVKNRHRQMSQ</sequence>
<dbReference type="InterPro" id="IPR042081">
    <property type="entry name" value="RNA_2'-PTrans_C"/>
</dbReference>
<dbReference type="OrthoDB" id="419694at2759"/>
<dbReference type="Gene3D" id="1.10.10.970">
    <property type="entry name" value="RNA 2'-phosphotransferase, Tpt1/KptA family, N-terminal domain"/>
    <property type="match status" value="1"/>
</dbReference>
<gene>
    <name evidence="7" type="ORF">CHIRRI_LOCUS283</name>
</gene>